<evidence type="ECO:0000313" key="2">
    <source>
        <dbReference type="EMBL" id="MCK8611346.1"/>
    </source>
</evidence>
<evidence type="ECO:0000259" key="1">
    <source>
        <dbReference type="PROSITE" id="PS50943"/>
    </source>
</evidence>
<dbReference type="SUPFAM" id="SSF47413">
    <property type="entry name" value="lambda repressor-like DNA-binding domains"/>
    <property type="match status" value="1"/>
</dbReference>
<reference evidence="2 3" key="1">
    <citation type="submission" date="2021-11" db="EMBL/GenBank/DDBJ databases">
        <title>Comparative genomics of bee honey and flower isolates.</title>
        <authorList>
            <person name="Bechtner J.D."/>
            <person name="Gallus M.K."/>
            <person name="Ehrmann M."/>
        </authorList>
    </citation>
    <scope>NUCLEOTIDE SEQUENCE [LARGE SCALE GENOMIC DNA]</scope>
    <source>
        <strain evidence="2 3">7</strain>
    </source>
</reference>
<dbReference type="InterPro" id="IPR010982">
    <property type="entry name" value="Lambda_DNA-bd_dom_sf"/>
</dbReference>
<keyword evidence="3" id="KW-1185">Reference proteome</keyword>
<dbReference type="PROSITE" id="PS50943">
    <property type="entry name" value="HTH_CROC1"/>
    <property type="match status" value="1"/>
</dbReference>
<feature type="domain" description="HTH cro/C1-type" evidence="1">
    <location>
        <begin position="8"/>
        <end position="64"/>
    </location>
</feature>
<proteinExistence type="predicted"/>
<dbReference type="EMBL" id="JAJIAR010000003">
    <property type="protein sequence ID" value="MCK8611346.1"/>
    <property type="molecule type" value="Genomic_DNA"/>
</dbReference>
<dbReference type="InterPro" id="IPR001387">
    <property type="entry name" value="Cro/C1-type_HTH"/>
</dbReference>
<name>A0ABT0HWN9_9LACO</name>
<sequence length="272" mass="31687">MNINGTLIKKRRKSLNITQCQLAKKVACTQPVICQIENGSYDHQISLYVIKNICKILLLDIDKVIENEKKIASYEINSIPFCAALCLPDDIKERLDKYEKDLEDKEDIKYFQIIHAAVQLSKRNFSASVDELQRLNYDFYDKNEISKQKMVIMGMLAINYFAMSKFSIAYQYVVETIEMTKQMSKSDVEDMQFLVLYRELDGICTTLNLMEDSSYLKMISCCAFYRSVVGIENKGIDIDFDKLKQPNGVFEYWKQFLSENNPLSTNDNWTFE</sequence>
<dbReference type="Proteomes" id="UP001522816">
    <property type="component" value="Unassembled WGS sequence"/>
</dbReference>
<organism evidence="2 3">
    <name type="scientific">Apilactobacillus nanyangensis</name>
    <dbReference type="NCBI Taxonomy" id="2799579"/>
    <lineage>
        <taxon>Bacteria</taxon>
        <taxon>Bacillati</taxon>
        <taxon>Bacillota</taxon>
        <taxon>Bacilli</taxon>
        <taxon>Lactobacillales</taxon>
        <taxon>Lactobacillaceae</taxon>
        <taxon>Apilactobacillus</taxon>
    </lineage>
</organism>
<dbReference type="RefSeq" id="WP_138726960.1">
    <property type="nucleotide sequence ID" value="NZ_BOLW01000035.1"/>
</dbReference>
<gene>
    <name evidence="2" type="ORF">LNP10_02385</name>
</gene>
<evidence type="ECO:0000313" key="3">
    <source>
        <dbReference type="Proteomes" id="UP001522816"/>
    </source>
</evidence>
<dbReference type="InterPro" id="IPR011990">
    <property type="entry name" value="TPR-like_helical_dom_sf"/>
</dbReference>
<dbReference type="Pfam" id="PF01381">
    <property type="entry name" value="HTH_3"/>
    <property type="match status" value="1"/>
</dbReference>
<dbReference type="SMART" id="SM00530">
    <property type="entry name" value="HTH_XRE"/>
    <property type="match status" value="1"/>
</dbReference>
<comment type="caution">
    <text evidence="2">The sequence shown here is derived from an EMBL/GenBank/DDBJ whole genome shotgun (WGS) entry which is preliminary data.</text>
</comment>
<dbReference type="Gene3D" id="1.25.40.10">
    <property type="entry name" value="Tetratricopeptide repeat domain"/>
    <property type="match status" value="1"/>
</dbReference>
<accession>A0ABT0HWN9</accession>
<protein>
    <submittedName>
        <fullName evidence="2">Helix-turn-helix domain-containing protein</fullName>
    </submittedName>
</protein>
<dbReference type="CDD" id="cd00093">
    <property type="entry name" value="HTH_XRE"/>
    <property type="match status" value="1"/>
</dbReference>